<proteinExistence type="predicted"/>
<sequence length="61" mass="6892">MDSNGRAPNYLGTSLGNMQYQTVIYMYSLILAFQLDNGRLPNYVTINIASSHSINNYLPVY</sequence>
<dbReference type="Pfam" id="PF09373">
    <property type="entry name" value="PMBR"/>
    <property type="match status" value="1"/>
</dbReference>
<accession>A0A843AKI7</accession>
<name>A0A843AKI7_METAZ</name>
<dbReference type="InterPro" id="IPR018975">
    <property type="entry name" value="Pseudomurein-binding_repeat"/>
</dbReference>
<gene>
    <name evidence="1" type="ORF">ISP01_10105</name>
</gene>
<comment type="caution">
    <text evidence="1">The sequence shown here is derived from an EMBL/GenBank/DDBJ whole genome shotgun (WGS) entry which is preliminary data.</text>
</comment>
<dbReference type="Proteomes" id="UP000658733">
    <property type="component" value="Unassembled WGS sequence"/>
</dbReference>
<evidence type="ECO:0000313" key="2">
    <source>
        <dbReference type="Proteomes" id="UP000658733"/>
    </source>
</evidence>
<evidence type="ECO:0000313" key="1">
    <source>
        <dbReference type="EMBL" id="MBF4469746.1"/>
    </source>
</evidence>
<dbReference type="AlphaFoldDB" id="A0A843AKI7"/>
<protein>
    <submittedName>
        <fullName evidence="1">Uncharacterized protein</fullName>
    </submittedName>
</protein>
<reference evidence="1" key="1">
    <citation type="submission" date="2020-10" db="EMBL/GenBank/DDBJ databases">
        <title>Dehalococcoides mccartyi of a TCE/Cr reducing biochatode.</title>
        <authorList>
            <person name="Matturro B."/>
        </authorList>
    </citation>
    <scope>NUCLEOTIDE SEQUENCE</scope>
    <source>
        <strain evidence="1">Bin4</strain>
    </source>
</reference>
<dbReference type="EMBL" id="JADIIN010000083">
    <property type="protein sequence ID" value="MBF4469746.1"/>
    <property type="molecule type" value="Genomic_DNA"/>
</dbReference>
<organism evidence="1 2">
    <name type="scientific">Methanobrevibacter arboriphilus</name>
    <dbReference type="NCBI Taxonomy" id="39441"/>
    <lineage>
        <taxon>Archaea</taxon>
        <taxon>Methanobacteriati</taxon>
        <taxon>Methanobacteriota</taxon>
        <taxon>Methanomada group</taxon>
        <taxon>Methanobacteria</taxon>
        <taxon>Methanobacteriales</taxon>
        <taxon>Methanobacteriaceae</taxon>
        <taxon>Methanobrevibacter</taxon>
    </lineage>
</organism>